<proteinExistence type="predicted"/>
<evidence type="ECO:0000313" key="3">
    <source>
        <dbReference type="Proteomes" id="UP000007015"/>
    </source>
</evidence>
<protein>
    <submittedName>
        <fullName evidence="2">Uncharacterized protein</fullName>
    </submittedName>
</protein>
<reference evidence="2 3" key="1">
    <citation type="journal article" date="2005" name="PLoS Biol.">
        <title>The genomes of Oryza sativa: a history of duplications.</title>
        <authorList>
            <person name="Yu J."/>
            <person name="Wang J."/>
            <person name="Lin W."/>
            <person name="Li S."/>
            <person name="Li H."/>
            <person name="Zhou J."/>
            <person name="Ni P."/>
            <person name="Dong W."/>
            <person name="Hu S."/>
            <person name="Zeng C."/>
            <person name="Zhang J."/>
            <person name="Zhang Y."/>
            <person name="Li R."/>
            <person name="Xu Z."/>
            <person name="Li S."/>
            <person name="Li X."/>
            <person name="Zheng H."/>
            <person name="Cong L."/>
            <person name="Lin L."/>
            <person name="Yin J."/>
            <person name="Geng J."/>
            <person name="Li G."/>
            <person name="Shi J."/>
            <person name="Liu J."/>
            <person name="Lv H."/>
            <person name="Li J."/>
            <person name="Wang J."/>
            <person name="Deng Y."/>
            <person name="Ran L."/>
            <person name="Shi X."/>
            <person name="Wang X."/>
            <person name="Wu Q."/>
            <person name="Li C."/>
            <person name="Ren X."/>
            <person name="Wang J."/>
            <person name="Wang X."/>
            <person name="Li D."/>
            <person name="Liu D."/>
            <person name="Zhang X."/>
            <person name="Ji Z."/>
            <person name="Zhao W."/>
            <person name="Sun Y."/>
            <person name="Zhang Z."/>
            <person name="Bao J."/>
            <person name="Han Y."/>
            <person name="Dong L."/>
            <person name="Ji J."/>
            <person name="Chen P."/>
            <person name="Wu S."/>
            <person name="Liu J."/>
            <person name="Xiao Y."/>
            <person name="Bu D."/>
            <person name="Tan J."/>
            <person name="Yang L."/>
            <person name="Ye C."/>
            <person name="Zhang J."/>
            <person name="Xu J."/>
            <person name="Zhou Y."/>
            <person name="Yu Y."/>
            <person name="Zhang B."/>
            <person name="Zhuang S."/>
            <person name="Wei H."/>
            <person name="Liu B."/>
            <person name="Lei M."/>
            <person name="Yu H."/>
            <person name="Li Y."/>
            <person name="Xu H."/>
            <person name="Wei S."/>
            <person name="He X."/>
            <person name="Fang L."/>
            <person name="Zhang Z."/>
            <person name="Zhang Y."/>
            <person name="Huang X."/>
            <person name="Su Z."/>
            <person name="Tong W."/>
            <person name="Li J."/>
            <person name="Tong Z."/>
            <person name="Li S."/>
            <person name="Ye J."/>
            <person name="Wang L."/>
            <person name="Fang L."/>
            <person name="Lei T."/>
            <person name="Chen C."/>
            <person name="Chen H."/>
            <person name="Xu Z."/>
            <person name="Li H."/>
            <person name="Huang H."/>
            <person name="Zhang F."/>
            <person name="Xu H."/>
            <person name="Li N."/>
            <person name="Zhao C."/>
            <person name="Li S."/>
            <person name="Dong L."/>
            <person name="Huang Y."/>
            <person name="Li L."/>
            <person name="Xi Y."/>
            <person name="Qi Q."/>
            <person name="Li W."/>
            <person name="Zhang B."/>
            <person name="Hu W."/>
            <person name="Zhang Y."/>
            <person name="Tian X."/>
            <person name="Jiao Y."/>
            <person name="Liang X."/>
            <person name="Jin J."/>
            <person name="Gao L."/>
            <person name="Zheng W."/>
            <person name="Hao B."/>
            <person name="Liu S."/>
            <person name="Wang W."/>
            <person name="Yuan L."/>
            <person name="Cao M."/>
            <person name="McDermott J."/>
            <person name="Samudrala R."/>
            <person name="Wang J."/>
            <person name="Wong G.K."/>
            <person name="Yang H."/>
        </authorList>
    </citation>
    <scope>NUCLEOTIDE SEQUENCE [LARGE SCALE GENOMIC DNA]</scope>
    <source>
        <strain evidence="3">cv. 93-11</strain>
    </source>
</reference>
<dbReference type="Proteomes" id="UP000007015">
    <property type="component" value="Chromosome 7"/>
</dbReference>
<dbReference type="AlphaFoldDB" id="A2YJN3"/>
<keyword evidence="3" id="KW-1185">Reference proteome</keyword>
<feature type="compositionally biased region" description="Basic residues" evidence="1">
    <location>
        <begin position="211"/>
        <end position="236"/>
    </location>
</feature>
<dbReference type="HOGENOM" id="CLU_1087368_0_0_1"/>
<evidence type="ECO:0000256" key="1">
    <source>
        <dbReference type="SAM" id="MobiDB-lite"/>
    </source>
</evidence>
<dbReference type="EMBL" id="CM000132">
    <property type="protein sequence ID" value="EAZ03294.1"/>
    <property type="molecule type" value="Genomic_DNA"/>
</dbReference>
<dbReference type="Gramene" id="BGIOSGA025421-TA">
    <property type="protein sequence ID" value="BGIOSGA025421-PA"/>
    <property type="gene ID" value="BGIOSGA025421"/>
</dbReference>
<accession>A2YJN3</accession>
<feature type="region of interest" description="Disordered" evidence="1">
    <location>
        <begin position="206"/>
        <end position="256"/>
    </location>
</feature>
<gene>
    <name evidence="2" type="ORF">OsI_25438</name>
</gene>
<feature type="region of interest" description="Disordered" evidence="1">
    <location>
        <begin position="120"/>
        <end position="158"/>
    </location>
</feature>
<organism evidence="2 3">
    <name type="scientific">Oryza sativa subsp. indica</name>
    <name type="common">Rice</name>
    <dbReference type="NCBI Taxonomy" id="39946"/>
    <lineage>
        <taxon>Eukaryota</taxon>
        <taxon>Viridiplantae</taxon>
        <taxon>Streptophyta</taxon>
        <taxon>Embryophyta</taxon>
        <taxon>Tracheophyta</taxon>
        <taxon>Spermatophyta</taxon>
        <taxon>Magnoliopsida</taxon>
        <taxon>Liliopsida</taxon>
        <taxon>Poales</taxon>
        <taxon>Poaceae</taxon>
        <taxon>BOP clade</taxon>
        <taxon>Oryzoideae</taxon>
        <taxon>Oryzeae</taxon>
        <taxon>Oryzinae</taxon>
        <taxon>Oryza</taxon>
        <taxon>Oryza sativa</taxon>
    </lineage>
</organism>
<feature type="compositionally biased region" description="Low complexity" evidence="1">
    <location>
        <begin position="120"/>
        <end position="138"/>
    </location>
</feature>
<evidence type="ECO:0000313" key="2">
    <source>
        <dbReference type="EMBL" id="EAZ03294.1"/>
    </source>
</evidence>
<feature type="region of interest" description="Disordered" evidence="1">
    <location>
        <begin position="1"/>
        <end position="20"/>
    </location>
</feature>
<name>A2YJN3_ORYSI</name>
<sequence>MAEGDGAEGPREGVDAEPAVSVREEARVEAATRVPGVVRRRFRRAAAALVMLRPWQRWRVFLGAPRAPTPRSMSTSTMSFATNVSPSRRRSLCSSRTYSMNASNILLIFFIRRWCSTDTPRASWRGSSSASRVSAPPRETSRRGSLNSAGSAFPRHRRVRRGRVWEGASQWRRRRWRDAGVSEHQRKLQDAAAMAKKQSTFKLLDDGGVARTRRRRRTATSARKKRWSGIRSRRRSSSGASGAATVPLHSPSLSLP</sequence>